<dbReference type="Gene3D" id="2.60.40.10">
    <property type="entry name" value="Immunoglobulins"/>
    <property type="match status" value="2"/>
</dbReference>
<keyword evidence="2" id="KW-1015">Disulfide bond</keyword>
<protein>
    <recommendedName>
        <fullName evidence="4">Ig-like domain-containing protein</fullName>
    </recommendedName>
</protein>
<dbReference type="Proteomes" id="UP000193380">
    <property type="component" value="Unassembled WGS sequence"/>
</dbReference>
<dbReference type="InterPro" id="IPR013783">
    <property type="entry name" value="Ig-like_fold"/>
</dbReference>
<dbReference type="PANTHER" id="PTHR12231:SF253">
    <property type="entry name" value="DPR-INTERACTING PROTEIN ETA, ISOFORM B-RELATED"/>
    <property type="match status" value="1"/>
</dbReference>
<evidence type="ECO:0000313" key="5">
    <source>
        <dbReference type="EMBL" id="CDQ95870.1"/>
    </source>
</evidence>
<dbReference type="PaxDb" id="8022-A0A060Z3K4"/>
<organism evidence="5 6">
    <name type="scientific">Oncorhynchus mykiss</name>
    <name type="common">Rainbow trout</name>
    <name type="synonym">Salmo gairdneri</name>
    <dbReference type="NCBI Taxonomy" id="8022"/>
    <lineage>
        <taxon>Eukaryota</taxon>
        <taxon>Metazoa</taxon>
        <taxon>Chordata</taxon>
        <taxon>Craniata</taxon>
        <taxon>Vertebrata</taxon>
        <taxon>Euteleostomi</taxon>
        <taxon>Actinopterygii</taxon>
        <taxon>Neopterygii</taxon>
        <taxon>Teleostei</taxon>
        <taxon>Protacanthopterygii</taxon>
        <taxon>Salmoniformes</taxon>
        <taxon>Salmonidae</taxon>
        <taxon>Salmoninae</taxon>
        <taxon>Oncorhynchus</taxon>
    </lineage>
</organism>
<name>A0A060Z3K4_ONCMY</name>
<reference evidence="5" key="1">
    <citation type="journal article" date="2014" name="Nat. Commun.">
        <title>The rainbow trout genome provides novel insights into evolution after whole-genome duplication in vertebrates.</title>
        <authorList>
            <person name="Berthelot C."/>
            <person name="Brunet F."/>
            <person name="Chalopin D."/>
            <person name="Juanchich A."/>
            <person name="Bernard M."/>
            <person name="Noel B."/>
            <person name="Bento P."/>
            <person name="Da Silva C."/>
            <person name="Labadie K."/>
            <person name="Alberti A."/>
            <person name="Aury J.M."/>
            <person name="Louis A."/>
            <person name="Dehais P."/>
            <person name="Bardou P."/>
            <person name="Montfort J."/>
            <person name="Klopp C."/>
            <person name="Cabau C."/>
            <person name="Gaspin C."/>
            <person name="Thorgaard G.H."/>
            <person name="Boussaha M."/>
            <person name="Quillet E."/>
            <person name="Guyomard R."/>
            <person name="Galiana D."/>
            <person name="Bobe J."/>
            <person name="Volff J.N."/>
            <person name="Genet C."/>
            <person name="Wincker P."/>
            <person name="Jaillon O."/>
            <person name="Roest Crollius H."/>
            <person name="Guiguen Y."/>
        </authorList>
    </citation>
    <scope>NUCLEOTIDE SEQUENCE [LARGE SCALE GENOMIC DNA]</scope>
</reference>
<dbReference type="InterPro" id="IPR051170">
    <property type="entry name" value="Neural/epithelial_adhesion"/>
</dbReference>
<dbReference type="Pfam" id="PF07679">
    <property type="entry name" value="I-set"/>
    <property type="match status" value="2"/>
</dbReference>
<evidence type="ECO:0000256" key="1">
    <source>
        <dbReference type="ARBA" id="ARBA00022737"/>
    </source>
</evidence>
<dbReference type="PANTHER" id="PTHR12231">
    <property type="entry name" value="CTX-RELATED TYPE I TRANSMEMBRANE PROTEIN"/>
    <property type="match status" value="1"/>
</dbReference>
<dbReference type="AlphaFoldDB" id="A0A060Z3K4"/>
<dbReference type="STRING" id="8022.A0A060Z3K4"/>
<keyword evidence="3" id="KW-0393">Immunoglobulin domain</keyword>
<evidence type="ECO:0000259" key="4">
    <source>
        <dbReference type="PROSITE" id="PS50835"/>
    </source>
</evidence>
<dbReference type="PROSITE" id="PS50835">
    <property type="entry name" value="IG_LIKE"/>
    <property type="match status" value="2"/>
</dbReference>
<gene>
    <name evidence="5" type="ORF">GSONMT00043957001</name>
</gene>
<feature type="domain" description="Ig-like" evidence="4">
    <location>
        <begin position="53"/>
        <end position="92"/>
    </location>
</feature>
<evidence type="ECO:0000256" key="2">
    <source>
        <dbReference type="ARBA" id="ARBA00023157"/>
    </source>
</evidence>
<evidence type="ECO:0000256" key="3">
    <source>
        <dbReference type="ARBA" id="ARBA00023319"/>
    </source>
</evidence>
<keyword evidence="1" id="KW-0677">Repeat</keyword>
<proteinExistence type="predicted"/>
<feature type="domain" description="Ig-like" evidence="4">
    <location>
        <begin position="1"/>
        <end position="48"/>
    </location>
</feature>
<dbReference type="EMBL" id="FR923091">
    <property type="protein sequence ID" value="CDQ95870.1"/>
    <property type="molecule type" value="Genomic_DNA"/>
</dbReference>
<accession>A0A060Z3K4</accession>
<evidence type="ECO:0000313" key="6">
    <source>
        <dbReference type="Proteomes" id="UP000193380"/>
    </source>
</evidence>
<dbReference type="SUPFAM" id="SSF48726">
    <property type="entry name" value="Immunoglobulin"/>
    <property type="match status" value="2"/>
</dbReference>
<dbReference type="InterPro" id="IPR036179">
    <property type="entry name" value="Ig-like_dom_sf"/>
</dbReference>
<reference evidence="5" key="2">
    <citation type="submission" date="2014-03" db="EMBL/GenBank/DDBJ databases">
        <authorList>
            <person name="Genoscope - CEA"/>
        </authorList>
    </citation>
    <scope>NUCLEOTIDE SEQUENCE</scope>
</reference>
<dbReference type="InterPro" id="IPR007110">
    <property type="entry name" value="Ig-like_dom"/>
</dbReference>
<sequence>MFLMGSSRHRMTPDGSLIIRNMEQKDAGVYGCLASNLAGTDTQTSVLTYIESPVVIVVLSEILIGLGETTILACSASGIPQPEIRWFKGKVC</sequence>
<dbReference type="InterPro" id="IPR013098">
    <property type="entry name" value="Ig_I-set"/>
</dbReference>